<dbReference type="VEuPathDB" id="FungiDB:P168DRAFT_306845"/>
<evidence type="ECO:0000256" key="2">
    <source>
        <dbReference type="SAM" id="Phobius"/>
    </source>
</evidence>
<dbReference type="GeneID" id="36546585"/>
<protein>
    <submittedName>
        <fullName evidence="3">Uncharacterized protein</fullName>
    </submittedName>
</protein>
<sequence>MRQPQWADEQAGDPRLSEQGCTEVYKHKRYQASKPPSYTQTAQDSPPEYGDTTADLEAAINCRECCCRPLRVIKSRWISFLEFIRRHKTCVVICGIVFAILAIVGAPVYPFMLADREVQKNALAQQQEYNYWYNYYYNYYKNYYQNNTPPQ</sequence>
<dbReference type="AlphaFoldDB" id="A0A2I1CVT8"/>
<gene>
    <name evidence="3" type="ORF">P168DRAFT_306845</name>
</gene>
<reference evidence="3" key="1">
    <citation type="submission" date="2016-12" db="EMBL/GenBank/DDBJ databases">
        <title>The genomes of Aspergillus section Nigri reveals drivers in fungal speciation.</title>
        <authorList>
            <consortium name="DOE Joint Genome Institute"/>
            <person name="Vesth T.C."/>
            <person name="Nybo J."/>
            <person name="Theobald S."/>
            <person name="Brandl J."/>
            <person name="Frisvad J.C."/>
            <person name="Nielsen K.F."/>
            <person name="Lyhne E.K."/>
            <person name="Kogle M.E."/>
            <person name="Kuo A."/>
            <person name="Riley R."/>
            <person name="Clum A."/>
            <person name="Nolan M."/>
            <person name="Lipzen A."/>
            <person name="Salamov A."/>
            <person name="Henrissat B."/>
            <person name="Wiebenga A."/>
            <person name="De vries R.P."/>
            <person name="Grigoriev I.V."/>
            <person name="Mortensen U.H."/>
            <person name="Andersen M.R."/>
            <person name="Baker S.E."/>
        </authorList>
    </citation>
    <scope>NUCLEOTIDE SEQUENCE</scope>
    <source>
        <strain evidence="3">IBT 28561</strain>
    </source>
</reference>
<accession>A0A2I1CVT8</accession>
<feature type="compositionally biased region" description="Polar residues" evidence="1">
    <location>
        <begin position="34"/>
        <end position="44"/>
    </location>
</feature>
<dbReference type="Proteomes" id="UP000234254">
    <property type="component" value="Unassembled WGS sequence"/>
</dbReference>
<name>A0A2I1CVT8_ASPC2</name>
<keyword evidence="2" id="KW-0812">Transmembrane</keyword>
<feature type="region of interest" description="Disordered" evidence="1">
    <location>
        <begin position="31"/>
        <end position="50"/>
    </location>
</feature>
<evidence type="ECO:0000313" key="4">
    <source>
        <dbReference type="Proteomes" id="UP000234254"/>
    </source>
</evidence>
<keyword evidence="2" id="KW-0472">Membrane</keyword>
<proteinExistence type="predicted"/>
<evidence type="ECO:0000256" key="1">
    <source>
        <dbReference type="SAM" id="MobiDB-lite"/>
    </source>
</evidence>
<dbReference type="EMBL" id="MSFM01000011">
    <property type="protein sequence ID" value="PKY01731.1"/>
    <property type="molecule type" value="Genomic_DNA"/>
</dbReference>
<comment type="caution">
    <text evidence="3">The sequence shown here is derived from an EMBL/GenBank/DDBJ whole genome shotgun (WGS) entry which is preliminary data.</text>
</comment>
<feature type="transmembrane region" description="Helical" evidence="2">
    <location>
        <begin position="90"/>
        <end position="112"/>
    </location>
</feature>
<dbReference type="RefSeq" id="XP_024690325.1">
    <property type="nucleotide sequence ID" value="XM_024839061.1"/>
</dbReference>
<keyword evidence="4" id="KW-1185">Reference proteome</keyword>
<evidence type="ECO:0000313" key="3">
    <source>
        <dbReference type="EMBL" id="PKY01731.1"/>
    </source>
</evidence>
<keyword evidence="2" id="KW-1133">Transmembrane helix</keyword>
<organism evidence="3 4">
    <name type="scientific">Aspergillus campestris (strain IBT 28561)</name>
    <dbReference type="NCBI Taxonomy" id="1392248"/>
    <lineage>
        <taxon>Eukaryota</taxon>
        <taxon>Fungi</taxon>
        <taxon>Dikarya</taxon>
        <taxon>Ascomycota</taxon>
        <taxon>Pezizomycotina</taxon>
        <taxon>Eurotiomycetes</taxon>
        <taxon>Eurotiomycetidae</taxon>
        <taxon>Eurotiales</taxon>
        <taxon>Aspergillaceae</taxon>
        <taxon>Aspergillus</taxon>
        <taxon>Aspergillus subgen. Circumdati</taxon>
    </lineage>
</organism>